<keyword evidence="4" id="KW-1185">Reference proteome</keyword>
<dbReference type="InterPro" id="IPR029063">
    <property type="entry name" value="SAM-dependent_MTases_sf"/>
</dbReference>
<dbReference type="CDD" id="cd02440">
    <property type="entry name" value="AdoMet_MTases"/>
    <property type="match status" value="1"/>
</dbReference>
<dbReference type="GO" id="GO:0003676">
    <property type="term" value="F:nucleic acid binding"/>
    <property type="evidence" value="ECO:0007669"/>
    <property type="project" value="InterPro"/>
</dbReference>
<feature type="domain" description="Methyltransferase small" evidence="2">
    <location>
        <begin position="209"/>
        <end position="353"/>
    </location>
</feature>
<evidence type="ECO:0000313" key="3">
    <source>
        <dbReference type="EMBL" id="TFC50716.1"/>
    </source>
</evidence>
<protein>
    <submittedName>
        <fullName evidence="3">Class I SAM-dependent methyltransferase</fullName>
    </submittedName>
</protein>
<evidence type="ECO:0000256" key="1">
    <source>
        <dbReference type="SAM" id="MobiDB-lite"/>
    </source>
</evidence>
<dbReference type="InterPro" id="IPR050320">
    <property type="entry name" value="N5-glutamine_MTase"/>
</dbReference>
<dbReference type="PANTHER" id="PTHR18895:SF74">
    <property type="entry name" value="MTRF1L RELEASE FACTOR GLUTAMINE METHYLTRANSFERASE"/>
    <property type="match status" value="1"/>
</dbReference>
<dbReference type="InterPro" id="IPR002052">
    <property type="entry name" value="DNA_methylase_N6_adenine_CS"/>
</dbReference>
<dbReference type="RefSeq" id="WP_134411038.1">
    <property type="nucleotide sequence ID" value="NZ_SOFY01000018.1"/>
</dbReference>
<dbReference type="GO" id="GO:0032259">
    <property type="term" value="P:methylation"/>
    <property type="evidence" value="ECO:0007669"/>
    <property type="project" value="UniProtKB-KW"/>
</dbReference>
<organism evidence="3 4">
    <name type="scientific">Cryobacterium shii</name>
    <dbReference type="NCBI Taxonomy" id="1259235"/>
    <lineage>
        <taxon>Bacteria</taxon>
        <taxon>Bacillati</taxon>
        <taxon>Actinomycetota</taxon>
        <taxon>Actinomycetes</taxon>
        <taxon>Micrococcales</taxon>
        <taxon>Microbacteriaceae</taxon>
        <taxon>Cryobacterium</taxon>
    </lineage>
</organism>
<dbReference type="Gene3D" id="3.40.50.150">
    <property type="entry name" value="Vaccinia Virus protein VP39"/>
    <property type="match status" value="1"/>
</dbReference>
<keyword evidence="3" id="KW-0808">Transferase</keyword>
<evidence type="ECO:0000313" key="4">
    <source>
        <dbReference type="Proteomes" id="UP000297403"/>
    </source>
</evidence>
<comment type="caution">
    <text evidence="3">The sequence shown here is derived from an EMBL/GenBank/DDBJ whole genome shotgun (WGS) entry which is preliminary data.</text>
</comment>
<keyword evidence="3" id="KW-0489">Methyltransferase</keyword>
<accession>A0AAQ2C867</accession>
<dbReference type="InterPro" id="IPR007848">
    <property type="entry name" value="Small_mtfrase_dom"/>
</dbReference>
<proteinExistence type="predicted"/>
<name>A0AAQ2C867_9MICO</name>
<reference evidence="3 4" key="1">
    <citation type="submission" date="2019-03" db="EMBL/GenBank/DDBJ databases">
        <title>Genomics of glacier-inhabiting Cryobacterium strains.</title>
        <authorList>
            <person name="Liu Q."/>
            <person name="Xin Y.-H."/>
        </authorList>
    </citation>
    <scope>NUCLEOTIDE SEQUENCE [LARGE SCALE GENOMIC DNA]</scope>
    <source>
        <strain evidence="4">TMT1-22</strain>
    </source>
</reference>
<dbReference type="GO" id="GO:0036009">
    <property type="term" value="F:protein-glutamine N-methyltransferase activity"/>
    <property type="evidence" value="ECO:0007669"/>
    <property type="project" value="TreeGrafter"/>
</dbReference>
<evidence type="ECO:0000259" key="2">
    <source>
        <dbReference type="Pfam" id="PF05175"/>
    </source>
</evidence>
<dbReference type="PANTHER" id="PTHR18895">
    <property type="entry name" value="HEMK METHYLTRANSFERASE"/>
    <property type="match status" value="1"/>
</dbReference>
<dbReference type="EMBL" id="SOFY01000018">
    <property type="protein sequence ID" value="TFC50716.1"/>
    <property type="molecule type" value="Genomic_DNA"/>
</dbReference>
<dbReference type="SUPFAM" id="SSF53335">
    <property type="entry name" value="S-adenosyl-L-methionine-dependent methyltransferases"/>
    <property type="match status" value="1"/>
</dbReference>
<dbReference type="Pfam" id="PF05175">
    <property type="entry name" value="MTS"/>
    <property type="match status" value="1"/>
</dbReference>
<sequence length="421" mass="44464">MSTIRNSNTGNTGNSNNTNNTGDAGHPSPTIGAPASATASATARIAWQESGHPRSALWRSESGWAPLKRVVIADDTMTADAAYRLAQNGTGMLWRGDFLGARQLLSALGRRVDRGRQTPATDLASAFRRYRSEALRRAQLLALVLVPLDADYTVPLRRAPDVRQACTETYGPATDASVTPLRELLGVIGAHEWRTTGVDVPALGARIHPHYGVFSPVRGEYLDLVNTAPLPDAAAGPTGTAFDIGTGTGVLAAVLARRGIAHVVGTDQEPRALACARENITRLGLAGSVDIVEADLFPAGRADLVVCNPPWIPASAVTATDFAVYDPDSRMLRGFLAGLADHLAPAGEGWLVLSDIAEHLGLRSRGALLDLIEDAGLAVVARLDTKPVHRRAADTADPLHAARSKETTSLWRLTAASPTDS</sequence>
<dbReference type="PROSITE" id="PS00092">
    <property type="entry name" value="N6_MTASE"/>
    <property type="match status" value="1"/>
</dbReference>
<dbReference type="AlphaFoldDB" id="A0AAQ2C867"/>
<dbReference type="Proteomes" id="UP000297403">
    <property type="component" value="Unassembled WGS sequence"/>
</dbReference>
<gene>
    <name evidence="3" type="ORF">E3O49_04695</name>
</gene>
<feature type="region of interest" description="Disordered" evidence="1">
    <location>
        <begin position="1"/>
        <end position="41"/>
    </location>
</feature>